<accession>A0A6D2L0Z5</accession>
<dbReference type="AlphaFoldDB" id="A0A6D2L0Z5"/>
<proteinExistence type="predicted"/>
<dbReference type="Proteomes" id="UP000467841">
    <property type="component" value="Unassembled WGS sequence"/>
</dbReference>
<dbReference type="EMBL" id="CACVBM020001718">
    <property type="protein sequence ID" value="CAA7058115.1"/>
    <property type="molecule type" value="Genomic_DNA"/>
</dbReference>
<reference evidence="1" key="1">
    <citation type="submission" date="2020-01" db="EMBL/GenBank/DDBJ databases">
        <authorList>
            <person name="Mishra B."/>
        </authorList>
    </citation>
    <scope>NUCLEOTIDE SEQUENCE [LARGE SCALE GENOMIC DNA]</scope>
</reference>
<gene>
    <name evidence="1" type="ORF">MERR_LOCUS45351</name>
</gene>
<protein>
    <submittedName>
        <fullName evidence="1">Uncharacterized protein</fullName>
    </submittedName>
</protein>
<keyword evidence="2" id="KW-1185">Reference proteome</keyword>
<sequence>MKRRPLWESATPTKVSHPKEKIREEYYEPRQHYDQNYENDKEGSRAVNCYVGKDWLHDQPGQPARPLIAGSGLPFSYP</sequence>
<evidence type="ECO:0000313" key="2">
    <source>
        <dbReference type="Proteomes" id="UP000467841"/>
    </source>
</evidence>
<comment type="caution">
    <text evidence="1">The sequence shown here is derived from an EMBL/GenBank/DDBJ whole genome shotgun (WGS) entry which is preliminary data.</text>
</comment>
<evidence type="ECO:0000313" key="1">
    <source>
        <dbReference type="EMBL" id="CAA7058115.1"/>
    </source>
</evidence>
<name>A0A6D2L0Z5_9BRAS</name>
<organism evidence="1 2">
    <name type="scientific">Microthlaspi erraticum</name>
    <dbReference type="NCBI Taxonomy" id="1685480"/>
    <lineage>
        <taxon>Eukaryota</taxon>
        <taxon>Viridiplantae</taxon>
        <taxon>Streptophyta</taxon>
        <taxon>Embryophyta</taxon>
        <taxon>Tracheophyta</taxon>
        <taxon>Spermatophyta</taxon>
        <taxon>Magnoliopsida</taxon>
        <taxon>eudicotyledons</taxon>
        <taxon>Gunneridae</taxon>
        <taxon>Pentapetalae</taxon>
        <taxon>rosids</taxon>
        <taxon>malvids</taxon>
        <taxon>Brassicales</taxon>
        <taxon>Brassicaceae</taxon>
        <taxon>Coluteocarpeae</taxon>
        <taxon>Microthlaspi</taxon>
    </lineage>
</organism>